<evidence type="ECO:0000259" key="8">
    <source>
        <dbReference type="PROSITE" id="PS50928"/>
    </source>
</evidence>
<feature type="transmembrane region" description="Helical" evidence="7">
    <location>
        <begin position="12"/>
        <end position="30"/>
    </location>
</feature>
<organism evidence="9 10">
    <name type="scientific">Falsigemmobacter faecalis</name>
    <dbReference type="NCBI Taxonomy" id="2488730"/>
    <lineage>
        <taxon>Bacteria</taxon>
        <taxon>Pseudomonadati</taxon>
        <taxon>Pseudomonadota</taxon>
        <taxon>Alphaproteobacteria</taxon>
        <taxon>Rhodobacterales</taxon>
        <taxon>Paracoccaceae</taxon>
        <taxon>Falsigemmobacter</taxon>
    </lineage>
</organism>
<feature type="transmembrane region" description="Helical" evidence="7">
    <location>
        <begin position="171"/>
        <end position="189"/>
    </location>
</feature>
<dbReference type="RefSeq" id="WP_124966795.1">
    <property type="nucleotide sequence ID" value="NZ_RRAZ01000056.1"/>
</dbReference>
<reference evidence="9 10" key="1">
    <citation type="submission" date="2018-11" db="EMBL/GenBank/DDBJ databases">
        <title>Gemmobacter sp. nov., YIM 102744-1 draft genome.</title>
        <authorList>
            <person name="Li G."/>
            <person name="Jiang Y."/>
        </authorList>
    </citation>
    <scope>NUCLEOTIDE SEQUENCE [LARGE SCALE GENOMIC DNA]</scope>
    <source>
        <strain evidence="9 10">YIM 102744-1</strain>
    </source>
</reference>
<dbReference type="PANTHER" id="PTHR43163">
    <property type="entry name" value="DIPEPTIDE TRANSPORT SYSTEM PERMEASE PROTEIN DPPB-RELATED"/>
    <property type="match status" value="1"/>
</dbReference>
<evidence type="ECO:0000256" key="3">
    <source>
        <dbReference type="ARBA" id="ARBA00022475"/>
    </source>
</evidence>
<dbReference type="PROSITE" id="PS50928">
    <property type="entry name" value="ABC_TM1"/>
    <property type="match status" value="1"/>
</dbReference>
<dbReference type="SUPFAM" id="SSF161098">
    <property type="entry name" value="MetI-like"/>
    <property type="match status" value="1"/>
</dbReference>
<name>A0A3P3D7E8_9RHOB</name>
<gene>
    <name evidence="9" type="ORF">EG244_19315</name>
</gene>
<sequence length="305" mass="32367">MLYAIAMRLLGLPFMLLALVTAAFLLVRIIPGDPALLMAGADATPEQVAALTVRLGLDKSLLTQYLIYLGNVLTGDMGISLRSGQPALGWALDALRYSATLAVVSMLIAILVGVVLGVLAALKRGTVLDTLIVVISLAGVSIPAYLSAMLLILVFGVWMKLVPIAGATTPLHFVLPSLSVGLIMAGQLARITRSAMLEVLSQDYIRTAKAKGVSERIRIFKHGLRNAGIPILSVAGEQFGSLFGAAVITETIFAIPGLGRLLIEAINWRDYTLIQACIVVFGALIILVNLATDIAYAIVDPRLRN</sequence>
<feature type="domain" description="ABC transmembrane type-1" evidence="8">
    <location>
        <begin position="95"/>
        <end position="292"/>
    </location>
</feature>
<dbReference type="PANTHER" id="PTHR43163:SF6">
    <property type="entry name" value="DIPEPTIDE TRANSPORT SYSTEM PERMEASE PROTEIN DPPB-RELATED"/>
    <property type="match status" value="1"/>
</dbReference>
<proteinExistence type="inferred from homology"/>
<keyword evidence="5 7" id="KW-1133">Transmembrane helix</keyword>
<evidence type="ECO:0000256" key="6">
    <source>
        <dbReference type="ARBA" id="ARBA00023136"/>
    </source>
</evidence>
<dbReference type="GO" id="GO:0005886">
    <property type="term" value="C:plasma membrane"/>
    <property type="evidence" value="ECO:0007669"/>
    <property type="project" value="UniProtKB-SubCell"/>
</dbReference>
<accession>A0A3P3D7E8</accession>
<dbReference type="GO" id="GO:0055085">
    <property type="term" value="P:transmembrane transport"/>
    <property type="evidence" value="ECO:0007669"/>
    <property type="project" value="InterPro"/>
</dbReference>
<evidence type="ECO:0000256" key="4">
    <source>
        <dbReference type="ARBA" id="ARBA00022692"/>
    </source>
</evidence>
<evidence type="ECO:0000256" key="5">
    <source>
        <dbReference type="ARBA" id="ARBA00022989"/>
    </source>
</evidence>
<evidence type="ECO:0000256" key="7">
    <source>
        <dbReference type="RuleBase" id="RU363032"/>
    </source>
</evidence>
<dbReference type="CDD" id="cd06261">
    <property type="entry name" value="TM_PBP2"/>
    <property type="match status" value="1"/>
</dbReference>
<evidence type="ECO:0000313" key="10">
    <source>
        <dbReference type="Proteomes" id="UP000282125"/>
    </source>
</evidence>
<dbReference type="InterPro" id="IPR045621">
    <property type="entry name" value="BPD_transp_1_N"/>
</dbReference>
<keyword evidence="10" id="KW-1185">Reference proteome</keyword>
<comment type="subcellular location">
    <subcellularLocation>
        <location evidence="1 7">Cell membrane</location>
        <topology evidence="1 7">Multi-pass membrane protein</topology>
    </subcellularLocation>
</comment>
<dbReference type="EMBL" id="RRAZ01000056">
    <property type="protein sequence ID" value="RRH68368.1"/>
    <property type="molecule type" value="Genomic_DNA"/>
</dbReference>
<keyword evidence="6 7" id="KW-0472">Membrane</keyword>
<keyword evidence="4 7" id="KW-0812">Transmembrane</keyword>
<feature type="transmembrane region" description="Helical" evidence="7">
    <location>
        <begin position="131"/>
        <end position="159"/>
    </location>
</feature>
<dbReference type="Proteomes" id="UP000282125">
    <property type="component" value="Unassembled WGS sequence"/>
</dbReference>
<dbReference type="Pfam" id="PF19300">
    <property type="entry name" value="BPD_transp_1_N"/>
    <property type="match status" value="1"/>
</dbReference>
<evidence type="ECO:0000256" key="1">
    <source>
        <dbReference type="ARBA" id="ARBA00004651"/>
    </source>
</evidence>
<dbReference type="Pfam" id="PF00528">
    <property type="entry name" value="BPD_transp_1"/>
    <property type="match status" value="1"/>
</dbReference>
<comment type="similarity">
    <text evidence="7">Belongs to the binding-protein-dependent transport system permease family.</text>
</comment>
<evidence type="ECO:0000256" key="2">
    <source>
        <dbReference type="ARBA" id="ARBA00022448"/>
    </source>
</evidence>
<feature type="transmembrane region" description="Helical" evidence="7">
    <location>
        <begin position="271"/>
        <end position="299"/>
    </location>
</feature>
<dbReference type="InterPro" id="IPR035906">
    <property type="entry name" value="MetI-like_sf"/>
</dbReference>
<dbReference type="OrthoDB" id="9807402at2"/>
<dbReference type="InterPro" id="IPR000515">
    <property type="entry name" value="MetI-like"/>
</dbReference>
<keyword evidence="2 7" id="KW-0813">Transport</keyword>
<evidence type="ECO:0000313" key="9">
    <source>
        <dbReference type="EMBL" id="RRH68368.1"/>
    </source>
</evidence>
<feature type="transmembrane region" description="Helical" evidence="7">
    <location>
        <begin position="97"/>
        <end position="119"/>
    </location>
</feature>
<protein>
    <submittedName>
        <fullName evidence="9">ABC transporter permease</fullName>
    </submittedName>
</protein>
<dbReference type="Gene3D" id="1.10.3720.10">
    <property type="entry name" value="MetI-like"/>
    <property type="match status" value="1"/>
</dbReference>
<keyword evidence="3" id="KW-1003">Cell membrane</keyword>
<dbReference type="AlphaFoldDB" id="A0A3P3D7E8"/>
<comment type="caution">
    <text evidence="9">The sequence shown here is derived from an EMBL/GenBank/DDBJ whole genome shotgun (WGS) entry which is preliminary data.</text>
</comment>